<dbReference type="PANTHER" id="PTHR36223:SF1">
    <property type="entry name" value="TRANSCRIPTION ELONGATION FACTOR EAF N-TERMINAL DOMAIN-CONTAINING PROTEIN"/>
    <property type="match status" value="1"/>
</dbReference>
<reference evidence="3" key="1">
    <citation type="submission" date="2020-05" db="EMBL/GenBank/DDBJ databases">
        <title>Mycena genomes resolve the evolution of fungal bioluminescence.</title>
        <authorList>
            <person name="Tsai I.J."/>
        </authorList>
    </citation>
    <scope>NUCLEOTIDE SEQUENCE</scope>
    <source>
        <strain evidence="3">CCC161011</strain>
    </source>
</reference>
<dbReference type="OrthoDB" id="3364132at2759"/>
<sequence length="223" mass="25383">MDGKFCRGKIIYATRLPHTTMIDGVTDGSLVRPFMFSLLDLTDDDAFLADLLHPNLGLIELTIWPVQFTEYSSCPLSPHHLSEIKVHERVKKAVTQQISLANPELMENPIETFAKCEPTGPEIVTFRFKYRPLDVLRANGILPPLSQLKRKASSEPSRAETPDDTADAEEEKTLRERLRALKSKRLEKKNRLHAKNNFVDLTQERKNPGDKPKFIHGEIIDLT</sequence>
<evidence type="ECO:0000313" key="3">
    <source>
        <dbReference type="EMBL" id="KAF7357725.1"/>
    </source>
</evidence>
<dbReference type="AlphaFoldDB" id="A0A8H6YGT9"/>
<evidence type="ECO:0000256" key="1">
    <source>
        <dbReference type="SAM" id="MobiDB-lite"/>
    </source>
</evidence>
<organism evidence="3 4">
    <name type="scientific">Mycena venus</name>
    <dbReference type="NCBI Taxonomy" id="2733690"/>
    <lineage>
        <taxon>Eukaryota</taxon>
        <taxon>Fungi</taxon>
        <taxon>Dikarya</taxon>
        <taxon>Basidiomycota</taxon>
        <taxon>Agaricomycotina</taxon>
        <taxon>Agaricomycetes</taxon>
        <taxon>Agaricomycetidae</taxon>
        <taxon>Agaricales</taxon>
        <taxon>Marasmiineae</taxon>
        <taxon>Mycenaceae</taxon>
        <taxon>Mycena</taxon>
    </lineage>
</organism>
<proteinExistence type="predicted"/>
<gene>
    <name evidence="3" type="ORF">MVEN_00818400</name>
</gene>
<dbReference type="InterPro" id="IPR057678">
    <property type="entry name" value="DUF7918"/>
</dbReference>
<evidence type="ECO:0000313" key="4">
    <source>
        <dbReference type="Proteomes" id="UP000620124"/>
    </source>
</evidence>
<name>A0A8H6YGT9_9AGAR</name>
<evidence type="ECO:0000259" key="2">
    <source>
        <dbReference type="Pfam" id="PF25534"/>
    </source>
</evidence>
<accession>A0A8H6YGT9</accession>
<comment type="caution">
    <text evidence="3">The sequence shown here is derived from an EMBL/GenBank/DDBJ whole genome shotgun (WGS) entry which is preliminary data.</text>
</comment>
<dbReference type="EMBL" id="JACAZI010000006">
    <property type="protein sequence ID" value="KAF7357725.1"/>
    <property type="molecule type" value="Genomic_DNA"/>
</dbReference>
<keyword evidence="4" id="KW-1185">Reference proteome</keyword>
<dbReference type="Pfam" id="PF25534">
    <property type="entry name" value="DUF7918"/>
    <property type="match status" value="1"/>
</dbReference>
<feature type="domain" description="DUF7918" evidence="2">
    <location>
        <begin position="2"/>
        <end position="143"/>
    </location>
</feature>
<dbReference type="PANTHER" id="PTHR36223">
    <property type="entry name" value="BETA-LACTAMASE-TYPE TRANSPEPTIDASE FOLD DOMAIN CONTAINING PROTEIN"/>
    <property type="match status" value="1"/>
</dbReference>
<feature type="region of interest" description="Disordered" evidence="1">
    <location>
        <begin position="147"/>
        <end position="171"/>
    </location>
</feature>
<dbReference type="Proteomes" id="UP000620124">
    <property type="component" value="Unassembled WGS sequence"/>
</dbReference>
<protein>
    <recommendedName>
        <fullName evidence="2">DUF7918 domain-containing protein</fullName>
    </recommendedName>
</protein>